<dbReference type="InterPro" id="IPR013381">
    <property type="entry name" value="CRISPR-assoc_prot_Cse1"/>
</dbReference>
<evidence type="ECO:0000313" key="2">
    <source>
        <dbReference type="Proteomes" id="UP000095214"/>
    </source>
</evidence>
<name>A0A1D8B2K3_9ACTO</name>
<dbReference type="CDD" id="cd09729">
    <property type="entry name" value="Cse1_I-E"/>
    <property type="match status" value="1"/>
</dbReference>
<keyword evidence="2" id="KW-1185">Reference proteome</keyword>
<dbReference type="NCBIfam" id="TIGR02547">
    <property type="entry name" value="casA_cse1"/>
    <property type="match status" value="1"/>
</dbReference>
<organism evidence="1 2">
    <name type="scientific">Pauljensenia hongkongensis</name>
    <dbReference type="NCBI Taxonomy" id="178339"/>
    <lineage>
        <taxon>Bacteria</taxon>
        <taxon>Bacillati</taxon>
        <taxon>Actinomycetota</taxon>
        <taxon>Actinomycetes</taxon>
        <taxon>Actinomycetales</taxon>
        <taxon>Actinomycetaceae</taxon>
        <taxon>Pauljensenia</taxon>
    </lineage>
</organism>
<proteinExistence type="predicted"/>
<accession>A0A1D8B2K3</accession>
<gene>
    <name evidence="1" type="ORF">BH719_05540</name>
</gene>
<dbReference type="AlphaFoldDB" id="A0A1D8B2K3"/>
<dbReference type="KEGG" id="phon:BH719_05540"/>
<dbReference type="Proteomes" id="UP000095214">
    <property type="component" value="Chromosome"/>
</dbReference>
<dbReference type="OrthoDB" id="3187690at2"/>
<dbReference type="EMBL" id="CP017298">
    <property type="protein sequence ID" value="AOS47388.1"/>
    <property type="molecule type" value="Genomic_DNA"/>
</dbReference>
<reference evidence="1 2" key="1">
    <citation type="submission" date="2016-09" db="EMBL/GenBank/DDBJ databases">
        <title>Complete genome sequence of Actinomyces hongkongensis HKU8.</title>
        <authorList>
            <person name="Gao Y.-X."/>
            <person name="Zhou Y.-Y."/>
            <person name="Xie Y."/>
            <person name="Wang M."/>
            <person name="Wang S.-J."/>
            <person name="Shen S.-G."/>
        </authorList>
    </citation>
    <scope>NUCLEOTIDE SEQUENCE [LARGE SCALE GENOMIC DNA]</scope>
    <source>
        <strain evidence="1 2">HKU8</strain>
    </source>
</reference>
<evidence type="ECO:0000313" key="1">
    <source>
        <dbReference type="EMBL" id="AOS47388.1"/>
    </source>
</evidence>
<sequence>MTDPDYNLLDEAWIPVRLLDGSVEKMGLLDVFRNTNEITDLACELPTQKIAIQRILLAVCYRVKPSHDDAEGEPLNADEDWLVQWRAGAPTDEALVYLERWRDRFFLFGGQRPFMQAPDLRTAKDAVSGLEKIIADIPNGEQFFTTRHTRAIARIPADEAALWLVHAHAYDPSGIRSGAVGDPDVKGGKGYPIGPSWCGQTGTVLLKGKNLDETLVLNLVPFDSGPLQGPDPAGDKGACTWEAEDIETAQRRDFSRDGDPDPAGISIPRLFTWHSRRIRLVGDRSGVTGVVLAQGDKLAPQNMQRFEPMSLWRYSMPQSKKFREHTYMPRKHEPGRALWRNLPGILPGLGVIEGFDKGKQREFLPAQTLGFHEGIEQGPGAEYPVRVRVEAVGVTYGPQEATFEDLYHDELSFSTALLKEKGEELPHLIDGQVRCTEQVASRVGIFAANLARAAGQSGDGAGDGARDSAREQFFALVDDPFRRWLARLDGDSDVDAVRGEWHGEVRRIVRLLAKRLVDEAPPSATIGRETKGGFMSVGIAENILWAAVNKTMPRTEDQLKEGEK</sequence>
<protein>
    <submittedName>
        <fullName evidence="1">Type I-E CRISPR-associated protein Cse1/CasA</fullName>
    </submittedName>
</protein>
<dbReference type="Gene3D" id="1.10.132.100">
    <property type="match status" value="1"/>
</dbReference>
<dbReference type="RefSeq" id="WP_009743819.1">
    <property type="nucleotide sequence ID" value="NZ_CP017298.1"/>
</dbReference>
<dbReference type="Pfam" id="PF09481">
    <property type="entry name" value="CRISPR_Cse1"/>
    <property type="match status" value="1"/>
</dbReference>
<dbReference type="STRING" id="178339.BH719_05540"/>